<sequence>MICSDMPRKKKETVNRTIRFDPDVAEMLDFYAQEIADESSNKAVNRLLRHRLEDLGVKERLAEYKRQEQSDQ</sequence>
<evidence type="ECO:0000313" key="1">
    <source>
        <dbReference type="EMBL" id="BAY55251.1"/>
    </source>
</evidence>
<evidence type="ECO:0008006" key="3">
    <source>
        <dbReference type="Google" id="ProtNLM"/>
    </source>
</evidence>
<accession>A0A1Z4JES4</accession>
<keyword evidence="2" id="KW-1185">Reference proteome</keyword>
<reference evidence="1 2" key="1">
    <citation type="submission" date="2017-06" db="EMBL/GenBank/DDBJ databases">
        <title>Genome sequencing of cyanobaciteial culture collection at National Institute for Environmental Studies (NIES).</title>
        <authorList>
            <person name="Hirose Y."/>
            <person name="Shimura Y."/>
            <person name="Fujisawa T."/>
            <person name="Nakamura Y."/>
            <person name="Kawachi M."/>
        </authorList>
    </citation>
    <scope>NUCLEOTIDE SEQUENCE [LARGE SCALE GENOMIC DNA]</scope>
    <source>
        <strain evidence="1 2">NIES-2135</strain>
    </source>
</reference>
<gene>
    <name evidence="1" type="ORF">NIES2135_20740</name>
</gene>
<organism evidence="1 2">
    <name type="scientific">Leptolyngbya boryana NIES-2135</name>
    <dbReference type="NCBI Taxonomy" id="1973484"/>
    <lineage>
        <taxon>Bacteria</taxon>
        <taxon>Bacillati</taxon>
        <taxon>Cyanobacteriota</taxon>
        <taxon>Cyanophyceae</taxon>
        <taxon>Leptolyngbyales</taxon>
        <taxon>Leptolyngbyaceae</taxon>
        <taxon>Leptolyngbya group</taxon>
        <taxon>Leptolyngbya</taxon>
    </lineage>
</organism>
<dbReference type="EMBL" id="AP018203">
    <property type="protein sequence ID" value="BAY55251.1"/>
    <property type="molecule type" value="Genomic_DNA"/>
</dbReference>
<protein>
    <recommendedName>
        <fullName evidence="3">CopG family transcriptional regulator</fullName>
    </recommendedName>
</protein>
<dbReference type="AlphaFoldDB" id="A0A1Z4JES4"/>
<evidence type="ECO:0000313" key="2">
    <source>
        <dbReference type="Proteomes" id="UP000217895"/>
    </source>
</evidence>
<name>A0A1Z4JES4_LEPBY</name>
<proteinExistence type="predicted"/>
<dbReference type="Proteomes" id="UP000217895">
    <property type="component" value="Chromosome"/>
</dbReference>